<sequence length="70" mass="8177">MLTSDNLVLDHSLITAFLYRQKMSCGYIGEILGIKVYYSEVVPLKPINKRKHHKWLEFGSLPLKNMIQKQ</sequence>
<dbReference type="AlphaFoldDB" id="A0A2T4VWQ9"/>
<evidence type="ECO:0000313" key="2">
    <source>
        <dbReference type="Proteomes" id="UP000240811"/>
    </source>
</evidence>
<gene>
    <name evidence="1" type="ORF">C4617_04915</name>
</gene>
<name>A0A2T4VWQ9_9HYPH</name>
<proteinExistence type="predicted"/>
<organism evidence="1 2">
    <name type="scientific">Candidatus Liberibacter europaeus</name>
    <dbReference type="NCBI Taxonomy" id="744859"/>
    <lineage>
        <taxon>Bacteria</taxon>
        <taxon>Pseudomonadati</taxon>
        <taxon>Pseudomonadota</taxon>
        <taxon>Alphaproteobacteria</taxon>
        <taxon>Hyphomicrobiales</taxon>
        <taxon>Rhizobiaceae</taxon>
        <taxon>Liberibacter</taxon>
    </lineage>
</organism>
<protein>
    <submittedName>
        <fullName evidence="1">Uncharacterized protein</fullName>
    </submittedName>
</protein>
<comment type="caution">
    <text evidence="1">The sequence shown here is derived from an EMBL/GenBank/DDBJ whole genome shotgun (WGS) entry which is preliminary data.</text>
</comment>
<dbReference type="Proteomes" id="UP000240811">
    <property type="component" value="Unassembled WGS sequence"/>
</dbReference>
<reference evidence="2" key="1">
    <citation type="submission" date="2018-02" db="EMBL/GenBank/DDBJ databases">
        <title>Genome sequence of Candidatus Liberibacter europaeus.</title>
        <authorList>
            <person name="Frampton R.A."/>
            <person name="Thompson S.M."/>
            <person name="David C."/>
            <person name="Addison S.M."/>
            <person name="Smith G.R."/>
        </authorList>
    </citation>
    <scope>NUCLEOTIDE SEQUENCE [LARGE SCALE GENOMIC DNA]</scope>
</reference>
<accession>A0A2T4VWQ9</accession>
<dbReference type="EMBL" id="PSQJ01000006">
    <property type="protein sequence ID" value="PTL86213.1"/>
    <property type="molecule type" value="Genomic_DNA"/>
</dbReference>
<evidence type="ECO:0000313" key="1">
    <source>
        <dbReference type="EMBL" id="PTL86213.1"/>
    </source>
</evidence>